<organism evidence="9 10">
    <name type="scientific">Halodesulfovibrio spirochaetisodalis</name>
    <dbReference type="NCBI Taxonomy" id="1560234"/>
    <lineage>
        <taxon>Bacteria</taxon>
        <taxon>Pseudomonadati</taxon>
        <taxon>Thermodesulfobacteriota</taxon>
        <taxon>Desulfovibrionia</taxon>
        <taxon>Desulfovibrionales</taxon>
        <taxon>Desulfovibrionaceae</taxon>
        <taxon>Halodesulfovibrio</taxon>
    </lineage>
</organism>
<dbReference type="GO" id="GO:0042910">
    <property type="term" value="F:xenobiotic transmembrane transporter activity"/>
    <property type="evidence" value="ECO:0007669"/>
    <property type="project" value="InterPro"/>
</dbReference>
<dbReference type="PIRSF" id="PIRSF006603">
    <property type="entry name" value="DinF"/>
    <property type="match status" value="1"/>
</dbReference>
<dbReference type="PATRIC" id="fig|1560234.3.peg.1077"/>
<evidence type="ECO:0000313" key="9">
    <source>
        <dbReference type="EMBL" id="OBQ46664.1"/>
    </source>
</evidence>
<feature type="transmembrane region" description="Helical" evidence="8">
    <location>
        <begin position="21"/>
        <end position="41"/>
    </location>
</feature>
<feature type="transmembrane region" description="Helical" evidence="8">
    <location>
        <begin position="171"/>
        <end position="192"/>
    </location>
</feature>
<feature type="transmembrane region" description="Helical" evidence="8">
    <location>
        <begin position="353"/>
        <end position="374"/>
    </location>
</feature>
<dbReference type="InterPro" id="IPR044644">
    <property type="entry name" value="DinF-like"/>
</dbReference>
<protein>
    <recommendedName>
        <fullName evidence="11">Multidrug transporter MatE</fullName>
    </recommendedName>
</protein>
<feature type="transmembrane region" description="Helical" evidence="8">
    <location>
        <begin position="325"/>
        <end position="347"/>
    </location>
</feature>
<feature type="transmembrane region" description="Helical" evidence="8">
    <location>
        <begin position="53"/>
        <end position="74"/>
    </location>
</feature>
<dbReference type="Proteomes" id="UP000091979">
    <property type="component" value="Unassembled WGS sequence"/>
</dbReference>
<reference evidence="9 10" key="1">
    <citation type="submission" date="2015-01" db="EMBL/GenBank/DDBJ databases">
        <title>Desulfovibrio sp. JC271 draft genome sequence.</title>
        <authorList>
            <person name="Shivani Y."/>
            <person name="Subhash Y."/>
            <person name="Sasikala C."/>
            <person name="Ramana C.V."/>
        </authorList>
    </citation>
    <scope>NUCLEOTIDE SEQUENCE [LARGE SCALE GENOMIC DNA]</scope>
    <source>
        <strain evidence="9 10">JC271</strain>
    </source>
</reference>
<evidence type="ECO:0000256" key="7">
    <source>
        <dbReference type="ARBA" id="ARBA00023136"/>
    </source>
</evidence>
<comment type="caution">
    <text evidence="9">The sequence shown here is derived from an EMBL/GenBank/DDBJ whole genome shotgun (WGS) entry which is preliminary data.</text>
</comment>
<dbReference type="PANTHER" id="PTHR42893">
    <property type="entry name" value="PROTEIN DETOXIFICATION 44, CHLOROPLASTIC-RELATED"/>
    <property type="match status" value="1"/>
</dbReference>
<dbReference type="InterPro" id="IPR048279">
    <property type="entry name" value="MdtK-like"/>
</dbReference>
<keyword evidence="6 8" id="KW-1133">Transmembrane helix</keyword>
<feature type="transmembrane region" description="Helical" evidence="8">
    <location>
        <begin position="101"/>
        <end position="124"/>
    </location>
</feature>
<dbReference type="EMBL" id="JXMS01000019">
    <property type="protein sequence ID" value="OBQ46664.1"/>
    <property type="molecule type" value="Genomic_DNA"/>
</dbReference>
<sequence length="443" mass="47567">MTTSTESLNEHAYKNAPAKTFASMSLPVLLSLIAEPLTGLVDTAFVASLGTEPLAALGIGTMVLTSAFWIFNFLGIGTQTEIAHCVGAQNKQDTVTTASTALLLALTIGALSTLLPLLFLPQIATFMGASGSMKNLAVDYMTCRIAGGPAVLFTMAAFGIFRGLQDMRTPLIVTTVINALNVLLDWLLIFGIGPFPALGVTGAALATTISQYVGMALTFYAIHRKLGLKPTFDLSRCKRLLSIGWDMTVRTGLVIAFLLYCTRTATQAGAIEGAAHQGIRQFVMFNTLLLDTFAITGQSLTGYFKGKDDTPMIKQVIRQTFGYSFVTGVITGALMIAGADIFAHYLIPPEAYTVFYGAWTVVAIFQPTNSLSYATDGILWGIGDFAFTRNAMCISCLIGIGFIALITTFKPSQPLMWIWLATGGMMLVRSAMGCYRCWQLTKA</sequence>
<dbReference type="AlphaFoldDB" id="A0A1B7XBC4"/>
<evidence type="ECO:0008006" key="11">
    <source>
        <dbReference type="Google" id="ProtNLM"/>
    </source>
</evidence>
<keyword evidence="4" id="KW-1003">Cell membrane</keyword>
<keyword evidence="7 8" id="KW-0472">Membrane</keyword>
<feature type="transmembrane region" description="Helical" evidence="8">
    <location>
        <begin position="243"/>
        <end position="262"/>
    </location>
</feature>
<accession>A0A1B7XBC4</accession>
<keyword evidence="3" id="KW-0813">Transport</keyword>
<evidence type="ECO:0000313" key="10">
    <source>
        <dbReference type="Proteomes" id="UP000091979"/>
    </source>
</evidence>
<keyword evidence="5 8" id="KW-0812">Transmembrane</keyword>
<dbReference type="Pfam" id="PF01554">
    <property type="entry name" value="MatE"/>
    <property type="match status" value="2"/>
</dbReference>
<name>A0A1B7XBC4_9BACT</name>
<feature type="transmembrane region" description="Helical" evidence="8">
    <location>
        <begin position="415"/>
        <end position="438"/>
    </location>
</feature>
<dbReference type="PANTHER" id="PTHR42893:SF46">
    <property type="entry name" value="PROTEIN DETOXIFICATION 44, CHLOROPLASTIC"/>
    <property type="match status" value="1"/>
</dbReference>
<feature type="transmembrane region" description="Helical" evidence="8">
    <location>
        <begin position="144"/>
        <end position="164"/>
    </location>
</feature>
<dbReference type="STRING" id="1560234.SP90_11095"/>
<evidence type="ECO:0000256" key="2">
    <source>
        <dbReference type="ARBA" id="ARBA00010199"/>
    </source>
</evidence>
<dbReference type="InterPro" id="IPR002528">
    <property type="entry name" value="MATE_fam"/>
</dbReference>
<evidence type="ECO:0000256" key="4">
    <source>
        <dbReference type="ARBA" id="ARBA00022475"/>
    </source>
</evidence>
<evidence type="ECO:0000256" key="6">
    <source>
        <dbReference type="ARBA" id="ARBA00022989"/>
    </source>
</evidence>
<dbReference type="RefSeq" id="WP_066855950.1">
    <property type="nucleotide sequence ID" value="NZ_JXMS01000019.1"/>
</dbReference>
<dbReference type="CDD" id="cd13136">
    <property type="entry name" value="MATE_DinF_like"/>
    <property type="match status" value="1"/>
</dbReference>
<gene>
    <name evidence="9" type="ORF">SP90_11095</name>
</gene>
<dbReference type="GO" id="GO:0015297">
    <property type="term" value="F:antiporter activity"/>
    <property type="evidence" value="ECO:0007669"/>
    <property type="project" value="InterPro"/>
</dbReference>
<evidence type="ECO:0000256" key="5">
    <source>
        <dbReference type="ARBA" id="ARBA00022692"/>
    </source>
</evidence>
<evidence type="ECO:0000256" key="3">
    <source>
        <dbReference type="ARBA" id="ARBA00022448"/>
    </source>
</evidence>
<evidence type="ECO:0000256" key="8">
    <source>
        <dbReference type="SAM" id="Phobius"/>
    </source>
</evidence>
<proteinExistence type="inferred from homology"/>
<feature type="transmembrane region" description="Helical" evidence="8">
    <location>
        <begin position="386"/>
        <end position="409"/>
    </location>
</feature>
<keyword evidence="10" id="KW-1185">Reference proteome</keyword>
<feature type="transmembrane region" description="Helical" evidence="8">
    <location>
        <begin position="282"/>
        <end position="304"/>
    </location>
</feature>
<comment type="similarity">
    <text evidence="2">Belongs to the multi antimicrobial extrusion (MATE) (TC 2.A.66.1) family.</text>
</comment>
<dbReference type="NCBIfam" id="TIGR00797">
    <property type="entry name" value="matE"/>
    <property type="match status" value="1"/>
</dbReference>
<feature type="transmembrane region" description="Helical" evidence="8">
    <location>
        <begin position="198"/>
        <end position="222"/>
    </location>
</feature>
<dbReference type="OrthoDB" id="9789527at2"/>
<comment type="subcellular location">
    <subcellularLocation>
        <location evidence="1">Cell membrane</location>
        <topology evidence="1">Multi-pass membrane protein</topology>
    </subcellularLocation>
</comment>
<evidence type="ECO:0000256" key="1">
    <source>
        <dbReference type="ARBA" id="ARBA00004651"/>
    </source>
</evidence>
<dbReference type="GO" id="GO:0005886">
    <property type="term" value="C:plasma membrane"/>
    <property type="evidence" value="ECO:0007669"/>
    <property type="project" value="UniProtKB-SubCell"/>
</dbReference>